<dbReference type="KEGG" id="hch:HCH_05233"/>
<evidence type="ECO:0000313" key="2">
    <source>
        <dbReference type="EMBL" id="ABC31908.1"/>
    </source>
</evidence>
<sequence length="163" mass="17214">MNDEIKSLAARLGAVLNKRGLKVTTAESCTGGGVAYAITSVAGSSNWFEEGVITYSNEAKQSRLQVASTTLMQHGAVSEEVVKEMTLGALQCGQAQLAIAVSGIAGPGGGTAEKPVGLVWVAWRFREVVVARSFHFSGDREQVRLQSIAEGLRGAIEMMESNL</sequence>
<dbReference type="eggNOG" id="COG1546">
    <property type="taxonomic scope" value="Bacteria"/>
</dbReference>
<protein>
    <submittedName>
        <fullName evidence="2">Uncharacterized protein (Competence-and mitomycin-induced)</fullName>
    </submittedName>
</protein>
<dbReference type="Pfam" id="PF02464">
    <property type="entry name" value="CinA"/>
    <property type="match status" value="1"/>
</dbReference>
<organism evidence="2 3">
    <name type="scientific">Hahella chejuensis (strain KCTC 2396)</name>
    <dbReference type="NCBI Taxonomy" id="349521"/>
    <lineage>
        <taxon>Bacteria</taxon>
        <taxon>Pseudomonadati</taxon>
        <taxon>Pseudomonadota</taxon>
        <taxon>Gammaproteobacteria</taxon>
        <taxon>Oceanospirillales</taxon>
        <taxon>Hahellaceae</taxon>
        <taxon>Hahella</taxon>
    </lineage>
</organism>
<reference evidence="2 3" key="1">
    <citation type="journal article" date="2005" name="Nucleic Acids Res.">
        <title>Genomic blueprint of Hahella chejuensis, a marine microbe producing an algicidal agent.</title>
        <authorList>
            <person name="Jeong H."/>
            <person name="Yim J.H."/>
            <person name="Lee C."/>
            <person name="Choi S.-H."/>
            <person name="Park Y.K."/>
            <person name="Yoon S.H."/>
            <person name="Hur C.-G."/>
            <person name="Kang H.-Y."/>
            <person name="Kim D."/>
            <person name="Lee H.H."/>
            <person name="Park K.H."/>
            <person name="Park S.-H."/>
            <person name="Park H.-S."/>
            <person name="Lee H.K."/>
            <person name="Oh T.K."/>
            <person name="Kim J.F."/>
        </authorList>
    </citation>
    <scope>NUCLEOTIDE SEQUENCE [LARGE SCALE GENOMIC DNA]</scope>
    <source>
        <strain evidence="2 3">KCTC 2396</strain>
    </source>
</reference>
<dbReference type="Proteomes" id="UP000000238">
    <property type="component" value="Chromosome"/>
</dbReference>
<gene>
    <name evidence="2" type="ordered locus">HCH_05233</name>
</gene>
<dbReference type="HOGENOM" id="CLU_030805_1_1_6"/>
<dbReference type="EMBL" id="CP000155">
    <property type="protein sequence ID" value="ABC31908.1"/>
    <property type="molecule type" value="Genomic_DNA"/>
</dbReference>
<dbReference type="InterPro" id="IPR008136">
    <property type="entry name" value="CinA_C"/>
</dbReference>
<dbReference type="STRING" id="349521.HCH_05233"/>
<evidence type="ECO:0000259" key="1">
    <source>
        <dbReference type="Pfam" id="PF02464"/>
    </source>
</evidence>
<dbReference type="SUPFAM" id="SSF142433">
    <property type="entry name" value="CinA-like"/>
    <property type="match status" value="1"/>
</dbReference>
<dbReference type="NCBIfam" id="TIGR00199">
    <property type="entry name" value="PncC_domain"/>
    <property type="match status" value="1"/>
</dbReference>
<feature type="domain" description="CinA C-terminal" evidence="1">
    <location>
        <begin position="6"/>
        <end position="157"/>
    </location>
</feature>
<dbReference type="AlphaFoldDB" id="Q2SBR6"/>
<dbReference type="Gene3D" id="3.90.950.20">
    <property type="entry name" value="CinA-like"/>
    <property type="match status" value="1"/>
</dbReference>
<dbReference type="OrthoDB" id="9801454at2"/>
<evidence type="ECO:0000313" key="3">
    <source>
        <dbReference type="Proteomes" id="UP000000238"/>
    </source>
</evidence>
<name>Q2SBR6_HAHCH</name>
<keyword evidence="3" id="KW-1185">Reference proteome</keyword>
<proteinExistence type="predicted"/>
<dbReference type="RefSeq" id="WP_011398972.1">
    <property type="nucleotide sequence ID" value="NC_007645.1"/>
</dbReference>
<accession>Q2SBR6</accession>
<dbReference type="InterPro" id="IPR036653">
    <property type="entry name" value="CinA-like_C"/>
</dbReference>